<dbReference type="AlphaFoldDB" id="A0A6J7APU2"/>
<evidence type="ECO:0000313" key="1">
    <source>
        <dbReference type="EMBL" id="CAB4834996.1"/>
    </source>
</evidence>
<dbReference type="EMBL" id="CAFABK010000113">
    <property type="protein sequence ID" value="CAB4834996.1"/>
    <property type="molecule type" value="Genomic_DNA"/>
</dbReference>
<name>A0A6J7APU2_9ZZZZ</name>
<sequence>MRTAARADIVIEIMHTLTPATSIGRPSATGEPAEISAYAPMQAATKPIRRSAEFMRRFAALIDPRRP</sequence>
<protein>
    <submittedName>
        <fullName evidence="1">Unannotated protein</fullName>
    </submittedName>
</protein>
<organism evidence="1">
    <name type="scientific">freshwater metagenome</name>
    <dbReference type="NCBI Taxonomy" id="449393"/>
    <lineage>
        <taxon>unclassified sequences</taxon>
        <taxon>metagenomes</taxon>
        <taxon>ecological metagenomes</taxon>
    </lineage>
</organism>
<accession>A0A6J7APU2</accession>
<proteinExistence type="predicted"/>
<reference evidence="1" key="1">
    <citation type="submission" date="2020-05" db="EMBL/GenBank/DDBJ databases">
        <authorList>
            <person name="Chiriac C."/>
            <person name="Salcher M."/>
            <person name="Ghai R."/>
            <person name="Kavagutti S V."/>
        </authorList>
    </citation>
    <scope>NUCLEOTIDE SEQUENCE</scope>
</reference>
<gene>
    <name evidence="1" type="ORF">UFOPK3204_01642</name>
</gene>